<dbReference type="Proteomes" id="UP001165168">
    <property type="component" value="Unassembled WGS sequence"/>
</dbReference>
<dbReference type="EMBL" id="BSTG01000002">
    <property type="protein sequence ID" value="GLY57307.1"/>
    <property type="molecule type" value="Genomic_DNA"/>
</dbReference>
<proteinExistence type="predicted"/>
<accession>A0AAV5P7L9</accession>
<evidence type="ECO:0000256" key="1">
    <source>
        <dbReference type="SAM" id="MobiDB-lite"/>
    </source>
</evidence>
<gene>
    <name evidence="2" type="ORF">Ccel01_19090</name>
</gene>
<feature type="region of interest" description="Disordered" evidence="1">
    <location>
        <begin position="1"/>
        <end position="20"/>
    </location>
</feature>
<dbReference type="AlphaFoldDB" id="A0AAV5P7L9"/>
<reference evidence="2" key="1">
    <citation type="submission" date="2023-03" db="EMBL/GenBank/DDBJ databases">
        <title>Cellulosimicrobium cellulans NBRC 103059.</title>
        <authorList>
            <person name="Ichikawa N."/>
            <person name="Sato H."/>
            <person name="Tonouchi N."/>
        </authorList>
    </citation>
    <scope>NUCLEOTIDE SEQUENCE</scope>
    <source>
        <strain evidence="2">NBRC 103059</strain>
    </source>
</reference>
<evidence type="ECO:0000313" key="2">
    <source>
        <dbReference type="EMBL" id="GLY57307.1"/>
    </source>
</evidence>
<protein>
    <submittedName>
        <fullName evidence="2">Uncharacterized protein</fullName>
    </submittedName>
</protein>
<comment type="caution">
    <text evidence="2">The sequence shown here is derived from an EMBL/GenBank/DDBJ whole genome shotgun (WGS) entry which is preliminary data.</text>
</comment>
<name>A0AAV5P7L9_CELCE</name>
<sequence>MRRVRRGRPGRRQPAPGPRVLQPVVERARESERGVVQVCGALGVIGRAVRRLHDTESSPWRTLSY</sequence>
<evidence type="ECO:0000313" key="3">
    <source>
        <dbReference type="Proteomes" id="UP001165168"/>
    </source>
</evidence>
<feature type="compositionally biased region" description="Basic residues" evidence="1">
    <location>
        <begin position="1"/>
        <end position="11"/>
    </location>
</feature>
<organism evidence="2 3">
    <name type="scientific">Cellulosimicrobium cellulans</name>
    <name type="common">Arthrobacter luteus</name>
    <dbReference type="NCBI Taxonomy" id="1710"/>
    <lineage>
        <taxon>Bacteria</taxon>
        <taxon>Bacillati</taxon>
        <taxon>Actinomycetota</taxon>
        <taxon>Actinomycetes</taxon>
        <taxon>Micrococcales</taxon>
        <taxon>Promicromonosporaceae</taxon>
        <taxon>Cellulosimicrobium</taxon>
    </lineage>
</organism>